<feature type="signal peptide" evidence="1">
    <location>
        <begin position="1"/>
        <end position="22"/>
    </location>
</feature>
<dbReference type="OrthoDB" id="5492163at2759"/>
<gene>
    <name evidence="2" type="ORF">P167DRAFT_544826</name>
</gene>
<dbReference type="InParanoid" id="A0A3N4KUH2"/>
<evidence type="ECO:0000313" key="3">
    <source>
        <dbReference type="Proteomes" id="UP000277580"/>
    </source>
</evidence>
<dbReference type="Proteomes" id="UP000277580">
    <property type="component" value="Unassembled WGS sequence"/>
</dbReference>
<proteinExistence type="predicted"/>
<name>A0A3N4KUH2_9PEZI</name>
<dbReference type="AlphaFoldDB" id="A0A3N4KUH2"/>
<organism evidence="2 3">
    <name type="scientific">Morchella conica CCBAS932</name>
    <dbReference type="NCBI Taxonomy" id="1392247"/>
    <lineage>
        <taxon>Eukaryota</taxon>
        <taxon>Fungi</taxon>
        <taxon>Dikarya</taxon>
        <taxon>Ascomycota</taxon>
        <taxon>Pezizomycotina</taxon>
        <taxon>Pezizomycetes</taxon>
        <taxon>Pezizales</taxon>
        <taxon>Morchellaceae</taxon>
        <taxon>Morchella</taxon>
    </lineage>
</organism>
<evidence type="ECO:0000256" key="1">
    <source>
        <dbReference type="SAM" id="SignalP"/>
    </source>
</evidence>
<keyword evidence="1" id="KW-0732">Signal</keyword>
<accession>A0A3N4KUH2</accession>
<dbReference type="EMBL" id="ML119124">
    <property type="protein sequence ID" value="RPB13148.1"/>
    <property type="molecule type" value="Genomic_DNA"/>
</dbReference>
<keyword evidence="3" id="KW-1185">Reference proteome</keyword>
<protein>
    <recommendedName>
        <fullName evidence="4">Ig-like domain-containing protein</fullName>
    </recommendedName>
</protein>
<reference evidence="2 3" key="1">
    <citation type="journal article" date="2018" name="Nat. Ecol. Evol.">
        <title>Pezizomycetes genomes reveal the molecular basis of ectomycorrhizal truffle lifestyle.</title>
        <authorList>
            <person name="Murat C."/>
            <person name="Payen T."/>
            <person name="Noel B."/>
            <person name="Kuo A."/>
            <person name="Morin E."/>
            <person name="Chen J."/>
            <person name="Kohler A."/>
            <person name="Krizsan K."/>
            <person name="Balestrini R."/>
            <person name="Da Silva C."/>
            <person name="Montanini B."/>
            <person name="Hainaut M."/>
            <person name="Levati E."/>
            <person name="Barry K.W."/>
            <person name="Belfiori B."/>
            <person name="Cichocki N."/>
            <person name="Clum A."/>
            <person name="Dockter R.B."/>
            <person name="Fauchery L."/>
            <person name="Guy J."/>
            <person name="Iotti M."/>
            <person name="Le Tacon F."/>
            <person name="Lindquist E.A."/>
            <person name="Lipzen A."/>
            <person name="Malagnac F."/>
            <person name="Mello A."/>
            <person name="Molinier V."/>
            <person name="Miyauchi S."/>
            <person name="Poulain J."/>
            <person name="Riccioni C."/>
            <person name="Rubini A."/>
            <person name="Sitrit Y."/>
            <person name="Splivallo R."/>
            <person name="Traeger S."/>
            <person name="Wang M."/>
            <person name="Zifcakova L."/>
            <person name="Wipf D."/>
            <person name="Zambonelli A."/>
            <person name="Paolocci F."/>
            <person name="Nowrousian M."/>
            <person name="Ottonello S."/>
            <person name="Baldrian P."/>
            <person name="Spatafora J.W."/>
            <person name="Henrissat B."/>
            <person name="Nagy L.G."/>
            <person name="Aury J.M."/>
            <person name="Wincker P."/>
            <person name="Grigoriev I.V."/>
            <person name="Bonfante P."/>
            <person name="Martin F.M."/>
        </authorList>
    </citation>
    <scope>NUCLEOTIDE SEQUENCE [LARGE SCALE GENOMIC DNA]</scope>
    <source>
        <strain evidence="2 3">CCBAS932</strain>
    </source>
</reference>
<feature type="chain" id="PRO_5018334377" description="Ig-like domain-containing protein" evidence="1">
    <location>
        <begin position="23"/>
        <end position="210"/>
    </location>
</feature>
<sequence length="210" mass="22797">MNFFIIITMLFLSSSLPRTALTFGMETDSTVFIPISETDNEFDPSVPVPEVDSEFDPFVPFNTSVSINPSGSCIQTPNLNDTAEELGLALDGPESDGAFFPRGAIPPWVTCETSGASPLVKDVIGLADYMFNDKHVWSCTQTTSFGSRCTRIQWFKGAAAGLCGMGTKTLNCQRVSKSVRYLAENCARNGRVGGKFKYNSIDVTLIVYAA</sequence>
<evidence type="ECO:0008006" key="4">
    <source>
        <dbReference type="Google" id="ProtNLM"/>
    </source>
</evidence>
<evidence type="ECO:0000313" key="2">
    <source>
        <dbReference type="EMBL" id="RPB13148.1"/>
    </source>
</evidence>